<name>R4XH55_TAPDE</name>
<feature type="region of interest" description="Disordered" evidence="1">
    <location>
        <begin position="220"/>
        <end position="239"/>
    </location>
</feature>
<dbReference type="InterPro" id="IPR004875">
    <property type="entry name" value="DDE_SF_endonuclease_dom"/>
</dbReference>
<feature type="domain" description="DDE-1" evidence="2">
    <location>
        <begin position="37"/>
        <end position="205"/>
    </location>
</feature>
<evidence type="ECO:0000256" key="1">
    <source>
        <dbReference type="SAM" id="MobiDB-lite"/>
    </source>
</evidence>
<evidence type="ECO:0000259" key="2">
    <source>
        <dbReference type="Pfam" id="PF03184"/>
    </source>
</evidence>
<dbReference type="OrthoDB" id="3935526at2759"/>
<protein>
    <recommendedName>
        <fullName evidence="2">DDE-1 domain-containing protein</fullName>
    </recommendedName>
</protein>
<dbReference type="PANTHER" id="PTHR19303">
    <property type="entry name" value="TRANSPOSON"/>
    <property type="match status" value="1"/>
</dbReference>
<dbReference type="VEuPathDB" id="FungiDB:TAPDE_005723"/>
<dbReference type="Proteomes" id="UP000013776">
    <property type="component" value="Unassembled WGS sequence"/>
</dbReference>
<dbReference type="EMBL" id="CAHR02000490">
    <property type="protein sequence ID" value="CCG85122.1"/>
    <property type="molecule type" value="Genomic_DNA"/>
</dbReference>
<dbReference type="AlphaFoldDB" id="R4XH55"/>
<accession>R4XH55</accession>
<dbReference type="Gene3D" id="3.30.420.10">
    <property type="entry name" value="Ribonuclease H-like superfamily/Ribonuclease H"/>
    <property type="match status" value="1"/>
</dbReference>
<dbReference type="eggNOG" id="KOG3105">
    <property type="taxonomic scope" value="Eukaryota"/>
</dbReference>
<dbReference type="Pfam" id="PF03184">
    <property type="entry name" value="DDE_1"/>
    <property type="match status" value="1"/>
</dbReference>
<evidence type="ECO:0000313" key="4">
    <source>
        <dbReference type="Proteomes" id="UP000013776"/>
    </source>
</evidence>
<keyword evidence="4" id="KW-1185">Reference proteome</keyword>
<gene>
    <name evidence="3" type="ORF">TAPDE_005723</name>
</gene>
<reference evidence="3 4" key="1">
    <citation type="journal article" date="2013" name="MBio">
        <title>Genome sequencing of the plant pathogen Taphrina deformans, the causal agent of peach leaf curl.</title>
        <authorList>
            <person name="Cisse O.H."/>
            <person name="Almeida J.M.G.C.F."/>
            <person name="Fonseca A."/>
            <person name="Kumar A.A."/>
            <person name="Salojaervi J."/>
            <person name="Overmyer K."/>
            <person name="Hauser P.M."/>
            <person name="Pagni M."/>
        </authorList>
    </citation>
    <scope>NUCLEOTIDE SEQUENCE [LARGE SCALE GENOMIC DNA]</scope>
    <source>
        <strain evidence="4">PYCC 5710 / ATCC 11124 / CBS 356.35 / IMI 108563 / JCM 9778 / NBRC 8474</strain>
    </source>
</reference>
<feature type="compositionally biased region" description="Polar residues" evidence="1">
    <location>
        <begin position="227"/>
        <end position="239"/>
    </location>
</feature>
<feature type="region of interest" description="Disordered" evidence="1">
    <location>
        <begin position="336"/>
        <end position="361"/>
    </location>
</feature>
<dbReference type="GO" id="GO:0005634">
    <property type="term" value="C:nucleus"/>
    <property type="evidence" value="ECO:0007669"/>
    <property type="project" value="TreeGrafter"/>
</dbReference>
<dbReference type="PANTHER" id="PTHR19303:SF74">
    <property type="entry name" value="POGO TRANSPOSABLE ELEMENT WITH KRAB DOMAIN"/>
    <property type="match status" value="1"/>
</dbReference>
<dbReference type="InterPro" id="IPR036397">
    <property type="entry name" value="RNaseH_sf"/>
</dbReference>
<comment type="caution">
    <text evidence="3">The sequence shown here is derived from an EMBL/GenBank/DDBJ whole genome shotgun (WGS) entry which is preliminary data.</text>
</comment>
<dbReference type="InterPro" id="IPR050863">
    <property type="entry name" value="CenT-Element_Derived"/>
</dbReference>
<dbReference type="GO" id="GO:0003677">
    <property type="term" value="F:DNA binding"/>
    <property type="evidence" value="ECO:0007669"/>
    <property type="project" value="TreeGrafter"/>
</dbReference>
<sequence length="361" mass="41409">MDEAGFQLAFSRKTIKVAPKSYTKSQQARAESSEHVTVVAAIGVTDAPVPPLIIYRGQQLQESWFNNNEDVSMRAIVTDSGWSNDYIALKWLIEVFEPATKDRAQTEPRILFLDGHDSHVKVDFIEACLERNIYVCALPANMSSYFQPLDVNYFNTLKLHYTQQIELLHIGAQDTMRVTKGMFWGWFQEAWRATAGNTRLIRSAWRESGLWPLNEEVMAPGAESEQSRATTPPTTQGYELKTPLTQRTYARNKRALRRSDVTQGAYTGKLDKAFELVLAEKEVAEREITLLKRSQKLLETTTGSRKAVRYPRGEFFDPSYVTDHLTELLARQAVEEERREKRRVAAEEKRRAQRSNVREGR</sequence>
<evidence type="ECO:0000313" key="3">
    <source>
        <dbReference type="EMBL" id="CCG85122.1"/>
    </source>
</evidence>
<organism evidence="3 4">
    <name type="scientific">Taphrina deformans (strain PYCC 5710 / ATCC 11124 / CBS 356.35 / IMI 108563 / JCM 9778 / NBRC 8474)</name>
    <name type="common">Peach leaf curl fungus</name>
    <name type="synonym">Lalaria deformans</name>
    <dbReference type="NCBI Taxonomy" id="1097556"/>
    <lineage>
        <taxon>Eukaryota</taxon>
        <taxon>Fungi</taxon>
        <taxon>Dikarya</taxon>
        <taxon>Ascomycota</taxon>
        <taxon>Taphrinomycotina</taxon>
        <taxon>Taphrinomycetes</taxon>
        <taxon>Taphrinales</taxon>
        <taxon>Taphrinaceae</taxon>
        <taxon>Taphrina</taxon>
    </lineage>
</organism>
<proteinExistence type="predicted"/>